<dbReference type="SUPFAM" id="SSF53098">
    <property type="entry name" value="Ribonuclease H-like"/>
    <property type="match status" value="1"/>
</dbReference>
<dbReference type="EMBL" id="MGIN01000011">
    <property type="protein sequence ID" value="OGM89829.1"/>
    <property type="molecule type" value="Genomic_DNA"/>
</dbReference>
<dbReference type="InterPro" id="IPR002156">
    <property type="entry name" value="RNaseH_domain"/>
</dbReference>
<reference evidence="2 3" key="1">
    <citation type="journal article" date="2016" name="Nat. Commun.">
        <title>Thousands of microbial genomes shed light on interconnected biogeochemical processes in an aquifer system.</title>
        <authorList>
            <person name="Anantharaman K."/>
            <person name="Brown C.T."/>
            <person name="Hug L.A."/>
            <person name="Sharon I."/>
            <person name="Castelle C.J."/>
            <person name="Probst A.J."/>
            <person name="Thomas B.C."/>
            <person name="Singh A."/>
            <person name="Wilkins M.J."/>
            <person name="Karaoz U."/>
            <person name="Brodie E.L."/>
            <person name="Williams K.H."/>
            <person name="Hubbard S.S."/>
            <person name="Banfield J.F."/>
        </authorList>
    </citation>
    <scope>NUCLEOTIDE SEQUENCE [LARGE SCALE GENOMIC DNA]</scope>
</reference>
<gene>
    <name evidence="2" type="ORF">A2108_02790</name>
</gene>
<dbReference type="PANTHER" id="PTHR47723:SF24">
    <property type="entry name" value="RNASE H TYPE-1 DOMAIN-CONTAINING PROTEIN"/>
    <property type="match status" value="1"/>
</dbReference>
<evidence type="ECO:0000313" key="3">
    <source>
        <dbReference type="Proteomes" id="UP000178303"/>
    </source>
</evidence>
<dbReference type="PANTHER" id="PTHR47723">
    <property type="entry name" value="OS05G0353850 PROTEIN"/>
    <property type="match status" value="1"/>
</dbReference>
<dbReference type="Gene3D" id="3.30.420.10">
    <property type="entry name" value="Ribonuclease H-like superfamily/Ribonuclease H"/>
    <property type="match status" value="1"/>
</dbReference>
<evidence type="ECO:0000313" key="2">
    <source>
        <dbReference type="EMBL" id="OGM89829.1"/>
    </source>
</evidence>
<dbReference type="Pfam" id="PF13456">
    <property type="entry name" value="RVT_3"/>
    <property type="match status" value="1"/>
</dbReference>
<dbReference type="GO" id="GO:0003676">
    <property type="term" value="F:nucleic acid binding"/>
    <property type="evidence" value="ECO:0007669"/>
    <property type="project" value="InterPro"/>
</dbReference>
<protein>
    <recommendedName>
        <fullName evidence="1">RNase H type-1 domain-containing protein</fullName>
    </recommendedName>
</protein>
<dbReference type="AlphaFoldDB" id="A0A1F8DPD6"/>
<dbReference type="GO" id="GO:0004523">
    <property type="term" value="F:RNA-DNA hybrid ribonuclease activity"/>
    <property type="evidence" value="ECO:0007669"/>
    <property type="project" value="InterPro"/>
</dbReference>
<dbReference type="InterPro" id="IPR012337">
    <property type="entry name" value="RNaseH-like_sf"/>
</dbReference>
<dbReference type="Proteomes" id="UP000178303">
    <property type="component" value="Unassembled WGS sequence"/>
</dbReference>
<proteinExistence type="predicted"/>
<feature type="domain" description="RNase H type-1" evidence="1">
    <location>
        <begin position="1"/>
        <end position="134"/>
    </location>
</feature>
<dbReference type="PROSITE" id="PS50879">
    <property type="entry name" value="RNASE_H_1"/>
    <property type="match status" value="1"/>
</dbReference>
<dbReference type="InterPro" id="IPR053151">
    <property type="entry name" value="RNase_H-like"/>
</dbReference>
<comment type="caution">
    <text evidence="2">The sequence shown here is derived from an EMBL/GenBank/DDBJ whole genome shotgun (WGS) entry which is preliminary data.</text>
</comment>
<organism evidence="2 3">
    <name type="scientific">Candidatus Wolfebacteria bacterium GWA1_42_9</name>
    <dbReference type="NCBI Taxonomy" id="1802553"/>
    <lineage>
        <taxon>Bacteria</taxon>
        <taxon>Candidatus Wolfeibacteriota</taxon>
    </lineage>
</organism>
<sequence>MSNKVVIYTDGGSRGNPGPSAIGVYFKDLNKKYSQHLGKATNNEAEYKAILFTLKKAKQLVGKKETKKAIIEIRSDSQLIVSQLNGKFKIKEEEFWPFFIEIWNLRQDFGEIVFKHISREENKVADSLVNEELDKKEISKLF</sequence>
<dbReference type="InterPro" id="IPR036397">
    <property type="entry name" value="RNaseH_sf"/>
</dbReference>
<accession>A0A1F8DPD6</accession>
<dbReference type="CDD" id="cd09279">
    <property type="entry name" value="RNase_HI_like"/>
    <property type="match status" value="1"/>
</dbReference>
<name>A0A1F8DPD6_9BACT</name>
<evidence type="ECO:0000259" key="1">
    <source>
        <dbReference type="PROSITE" id="PS50879"/>
    </source>
</evidence>